<dbReference type="Pfam" id="PF13649">
    <property type="entry name" value="Methyltransf_25"/>
    <property type="match status" value="1"/>
</dbReference>
<feature type="repeat" description="TPR" evidence="3">
    <location>
        <begin position="154"/>
        <end position="187"/>
    </location>
</feature>
<feature type="repeat" description="TPR" evidence="3">
    <location>
        <begin position="86"/>
        <end position="119"/>
    </location>
</feature>
<feature type="compositionally biased region" description="Low complexity" evidence="4">
    <location>
        <begin position="30"/>
        <end position="44"/>
    </location>
</feature>
<dbReference type="AlphaFoldDB" id="A0A2N3L5X4"/>
<dbReference type="Proteomes" id="UP000233332">
    <property type="component" value="Unassembled WGS sequence"/>
</dbReference>
<keyword evidence="2 3" id="KW-0802">TPR repeat</keyword>
<evidence type="ECO:0000313" key="6">
    <source>
        <dbReference type="EMBL" id="PKR58229.1"/>
    </source>
</evidence>
<dbReference type="Gene3D" id="3.40.50.150">
    <property type="entry name" value="Vaccinia Virus protein VP39"/>
    <property type="match status" value="1"/>
</dbReference>
<feature type="compositionally biased region" description="Basic and acidic residues" evidence="4">
    <location>
        <begin position="18"/>
        <end position="29"/>
    </location>
</feature>
<accession>A0A2N3L5X4</accession>
<feature type="repeat" description="TPR" evidence="3">
    <location>
        <begin position="52"/>
        <end position="85"/>
    </location>
</feature>
<keyword evidence="1" id="KW-0677">Repeat</keyword>
<proteinExistence type="predicted"/>
<protein>
    <recommendedName>
        <fullName evidence="5">Methyltransferase domain-containing protein</fullName>
    </recommendedName>
</protein>
<dbReference type="SUPFAM" id="SSF48452">
    <property type="entry name" value="TPR-like"/>
    <property type="match status" value="1"/>
</dbReference>
<dbReference type="InterPro" id="IPR011990">
    <property type="entry name" value="TPR-like_helical_dom_sf"/>
</dbReference>
<dbReference type="Pfam" id="PF13424">
    <property type="entry name" value="TPR_12"/>
    <property type="match status" value="1"/>
</dbReference>
<dbReference type="CDD" id="cd02440">
    <property type="entry name" value="AdoMet_MTases"/>
    <property type="match status" value="1"/>
</dbReference>
<dbReference type="PANTHER" id="PTHR44943">
    <property type="entry name" value="CELLULOSE SYNTHASE OPERON PROTEIN C"/>
    <property type="match status" value="1"/>
</dbReference>
<dbReference type="InterPro" id="IPR029063">
    <property type="entry name" value="SAM-dependent_MTases_sf"/>
</dbReference>
<dbReference type="SMART" id="SM00028">
    <property type="entry name" value="TPR"/>
    <property type="match status" value="6"/>
</dbReference>
<evidence type="ECO:0000256" key="4">
    <source>
        <dbReference type="SAM" id="MobiDB-lite"/>
    </source>
</evidence>
<dbReference type="InterPro" id="IPR019734">
    <property type="entry name" value="TPR_rpt"/>
</dbReference>
<reference evidence="6 7" key="1">
    <citation type="submission" date="2017-09" db="EMBL/GenBank/DDBJ databases">
        <title>Biodiversity and function of Thalassospira species in the particle-attached aromatic-hydrocarbon-degrading consortia from the surface seawater of the China South Sea.</title>
        <authorList>
            <person name="Dong C."/>
            <person name="Lai Q."/>
            <person name="Shao Z."/>
        </authorList>
    </citation>
    <scope>NUCLEOTIDE SEQUENCE [LARGE SCALE GENOMIC DNA]</scope>
    <source>
        <strain evidence="6 7">139Z-12</strain>
    </source>
</reference>
<dbReference type="Gene3D" id="1.25.40.10">
    <property type="entry name" value="Tetratricopeptide repeat domain"/>
    <property type="match status" value="1"/>
</dbReference>
<feature type="repeat" description="TPR" evidence="3">
    <location>
        <begin position="120"/>
        <end position="153"/>
    </location>
</feature>
<feature type="repeat" description="TPR" evidence="3">
    <location>
        <begin position="188"/>
        <end position="221"/>
    </location>
</feature>
<evidence type="ECO:0000256" key="2">
    <source>
        <dbReference type="ARBA" id="ARBA00022803"/>
    </source>
</evidence>
<sequence length="781" mass="87576">MTATLYKWTFKKTRHQMNRSERRRNEKKSTSGSSKLSARSLRASMPAPSVEIQQLIAAGKQHHSSGNLSKALEVYKHILAIDPKQPTALYLAGIALHQAGQHAKAIECLQGSLSIFPDNPEAYNNLGVVFNTTGNTAAAEECYRRAIALKPEYAAAYKNLGALLASADKLDAGLECYRKTVSIAPNHAEGLKAIGEILIKQQKYDHALESFLKARAISPTDADILTSTGIALQYLSRHQEALKLHSQAVNFQPDNDRHWDAFRDCVAGMSFSGTSDGLEQSLLALLDKQDMSPASLMFPIISALRHRSEFSRLLDNADKAIVEDFPIQDDIKILSQITLFMRLMTKVPVADLRIERLLTNLRRALLARACCGEHNDQEINFISVLAQQCFINEYAYAVDAKEQEHLKNLKQKVEGLFAQGKAVSKDLWLLIACYEPLNTMPWKSQIPQTKDNDEGAAVYRLQITEPETEKTLRKSIPQIADIEDATSQNVRAQYEENPYPRWIHTSHLTPKPVKDVLCAPPLSFKLDDYTAPENPETLVAGCGTGQHAIQAASRFVNTKVTAVDLSLGSLSYALRKTREAGIKNLEYIQGDILKLDKIGKQFDMIECGGVLHHMADPLAGWKVLVDLLRDGGLMKIGLYSEKGRPDIIAARKFIEQGGYGSSAEEMRRCRQDIIAAAEKGDPQLIQLCMRGDFYSLSPCRDLIFHVQEHRFTIPEIASALDKLGLEFLGFETPTPQTLIQFRKENPNCPESLQLDRWCRFEERFPDTFRGMYQFWCRKPAR</sequence>
<feature type="repeat" description="TPR" evidence="3">
    <location>
        <begin position="222"/>
        <end position="255"/>
    </location>
</feature>
<evidence type="ECO:0000256" key="3">
    <source>
        <dbReference type="PROSITE-ProRule" id="PRU00339"/>
    </source>
</evidence>
<gene>
    <name evidence="6" type="ORF">COO92_10790</name>
</gene>
<dbReference type="PANTHER" id="PTHR44943:SF4">
    <property type="entry name" value="TPR REPEAT-CONTAINING PROTEIN MJ0798"/>
    <property type="match status" value="1"/>
</dbReference>
<evidence type="ECO:0000256" key="1">
    <source>
        <dbReference type="ARBA" id="ARBA00022737"/>
    </source>
</evidence>
<dbReference type="EMBL" id="NXGX01000004">
    <property type="protein sequence ID" value="PKR58229.1"/>
    <property type="molecule type" value="Genomic_DNA"/>
</dbReference>
<dbReference type="PROSITE" id="PS50293">
    <property type="entry name" value="TPR_REGION"/>
    <property type="match status" value="1"/>
</dbReference>
<evidence type="ECO:0000313" key="7">
    <source>
        <dbReference type="Proteomes" id="UP000233332"/>
    </source>
</evidence>
<dbReference type="InterPro" id="IPR051685">
    <property type="entry name" value="Ycf3/AcsC/BcsC/TPR_MFPF"/>
</dbReference>
<keyword evidence="7" id="KW-1185">Reference proteome</keyword>
<dbReference type="InterPro" id="IPR041698">
    <property type="entry name" value="Methyltransf_25"/>
</dbReference>
<name>A0A2N3L5X4_9PROT</name>
<dbReference type="PROSITE" id="PS50005">
    <property type="entry name" value="TPR"/>
    <property type="match status" value="6"/>
</dbReference>
<feature type="region of interest" description="Disordered" evidence="4">
    <location>
        <begin position="14"/>
        <end position="45"/>
    </location>
</feature>
<dbReference type="SUPFAM" id="SSF53335">
    <property type="entry name" value="S-adenosyl-L-methionine-dependent methyltransferases"/>
    <property type="match status" value="1"/>
</dbReference>
<feature type="domain" description="Methyltransferase" evidence="5">
    <location>
        <begin position="540"/>
        <end position="632"/>
    </location>
</feature>
<evidence type="ECO:0000259" key="5">
    <source>
        <dbReference type="Pfam" id="PF13649"/>
    </source>
</evidence>
<organism evidence="6 7">
    <name type="scientific">Thalassospira lohafexi</name>
    <dbReference type="NCBI Taxonomy" id="744227"/>
    <lineage>
        <taxon>Bacteria</taxon>
        <taxon>Pseudomonadati</taxon>
        <taxon>Pseudomonadota</taxon>
        <taxon>Alphaproteobacteria</taxon>
        <taxon>Rhodospirillales</taxon>
        <taxon>Thalassospiraceae</taxon>
        <taxon>Thalassospira</taxon>
    </lineage>
</organism>
<comment type="caution">
    <text evidence="6">The sequence shown here is derived from an EMBL/GenBank/DDBJ whole genome shotgun (WGS) entry which is preliminary data.</text>
</comment>